<feature type="compositionally biased region" description="Basic and acidic residues" evidence="1">
    <location>
        <begin position="71"/>
        <end position="87"/>
    </location>
</feature>
<keyword evidence="3" id="KW-1185">Reference proteome</keyword>
<feature type="compositionally biased region" description="Basic and acidic residues" evidence="1">
    <location>
        <begin position="1"/>
        <end position="38"/>
    </location>
</feature>
<accession>A0A5B7IA47</accession>
<dbReference type="EMBL" id="VSRR010050167">
    <property type="protein sequence ID" value="MPC79075.1"/>
    <property type="molecule type" value="Genomic_DNA"/>
</dbReference>
<sequence length="107" mass="12141">MHERDAERVGRSDAGDNARRHNADRSATHQALIRHERLAGGLTPMATNEDESSGGRQRKARHLISPYNWRPRKEDEEKKVEECKGDGGDDQETKDDDKESGRNAKFT</sequence>
<reference evidence="2 3" key="1">
    <citation type="submission" date="2019-05" db="EMBL/GenBank/DDBJ databases">
        <title>Another draft genome of Portunus trituberculatus and its Hox gene families provides insights of decapod evolution.</title>
        <authorList>
            <person name="Jeong J.-H."/>
            <person name="Song I."/>
            <person name="Kim S."/>
            <person name="Choi T."/>
            <person name="Kim D."/>
            <person name="Ryu S."/>
            <person name="Kim W."/>
        </authorList>
    </citation>
    <scope>NUCLEOTIDE SEQUENCE [LARGE SCALE GENOMIC DNA]</scope>
    <source>
        <tissue evidence="2">Muscle</tissue>
    </source>
</reference>
<organism evidence="2 3">
    <name type="scientific">Portunus trituberculatus</name>
    <name type="common">Swimming crab</name>
    <name type="synonym">Neptunus trituberculatus</name>
    <dbReference type="NCBI Taxonomy" id="210409"/>
    <lineage>
        <taxon>Eukaryota</taxon>
        <taxon>Metazoa</taxon>
        <taxon>Ecdysozoa</taxon>
        <taxon>Arthropoda</taxon>
        <taxon>Crustacea</taxon>
        <taxon>Multicrustacea</taxon>
        <taxon>Malacostraca</taxon>
        <taxon>Eumalacostraca</taxon>
        <taxon>Eucarida</taxon>
        <taxon>Decapoda</taxon>
        <taxon>Pleocyemata</taxon>
        <taxon>Brachyura</taxon>
        <taxon>Eubrachyura</taxon>
        <taxon>Portunoidea</taxon>
        <taxon>Portunidae</taxon>
        <taxon>Portuninae</taxon>
        <taxon>Portunus</taxon>
    </lineage>
</organism>
<evidence type="ECO:0000313" key="3">
    <source>
        <dbReference type="Proteomes" id="UP000324222"/>
    </source>
</evidence>
<feature type="compositionally biased region" description="Basic and acidic residues" evidence="1">
    <location>
        <begin position="95"/>
        <end position="107"/>
    </location>
</feature>
<dbReference type="AlphaFoldDB" id="A0A5B7IA47"/>
<evidence type="ECO:0000313" key="2">
    <source>
        <dbReference type="EMBL" id="MPC79075.1"/>
    </source>
</evidence>
<name>A0A5B7IA47_PORTR</name>
<dbReference type="Proteomes" id="UP000324222">
    <property type="component" value="Unassembled WGS sequence"/>
</dbReference>
<gene>
    <name evidence="2" type="ORF">E2C01_073587</name>
</gene>
<feature type="region of interest" description="Disordered" evidence="1">
    <location>
        <begin position="1"/>
        <end position="107"/>
    </location>
</feature>
<comment type="caution">
    <text evidence="2">The sequence shown here is derived from an EMBL/GenBank/DDBJ whole genome shotgun (WGS) entry which is preliminary data.</text>
</comment>
<proteinExistence type="predicted"/>
<evidence type="ECO:0000256" key="1">
    <source>
        <dbReference type="SAM" id="MobiDB-lite"/>
    </source>
</evidence>
<protein>
    <submittedName>
        <fullName evidence="2">Uncharacterized protein</fullName>
    </submittedName>
</protein>